<sequence>MDVFKIEDNNEYFIIRKGLRCKLIQKDELPKMPENFNGIAKKIIISESNHEFRLNKDDCLFNVSNEDMSFTGHWNNKVPCPLSNKPTLKKNWYISPSEDGYVFDFKKSIGKEVYLYKRK</sequence>
<gene>
    <name evidence="1" type="ORF">ACFPDQ_07155</name>
</gene>
<dbReference type="Proteomes" id="UP001595926">
    <property type="component" value="Unassembled WGS sequence"/>
</dbReference>
<evidence type="ECO:0000313" key="2">
    <source>
        <dbReference type="Proteomes" id="UP001595926"/>
    </source>
</evidence>
<keyword evidence="2" id="KW-1185">Reference proteome</keyword>
<name>A0ABV9TCI1_9GAMM</name>
<reference evidence="2" key="1">
    <citation type="journal article" date="2019" name="Int. J. Syst. Evol. Microbiol.">
        <title>The Global Catalogue of Microorganisms (GCM) 10K type strain sequencing project: providing services to taxonomists for standard genome sequencing and annotation.</title>
        <authorList>
            <consortium name="The Broad Institute Genomics Platform"/>
            <consortium name="The Broad Institute Genome Sequencing Center for Infectious Disease"/>
            <person name="Wu L."/>
            <person name="Ma J."/>
        </authorList>
    </citation>
    <scope>NUCLEOTIDE SEQUENCE [LARGE SCALE GENOMIC DNA]</scope>
    <source>
        <strain evidence="2">CGMCC 1.13718</strain>
    </source>
</reference>
<evidence type="ECO:0000313" key="1">
    <source>
        <dbReference type="EMBL" id="MFC4892827.1"/>
    </source>
</evidence>
<dbReference type="EMBL" id="JBHSJH010000003">
    <property type="protein sequence ID" value="MFC4892827.1"/>
    <property type="molecule type" value="Genomic_DNA"/>
</dbReference>
<organism evidence="1 2">
    <name type="scientific">Pseudofrancisella aestuarii</name>
    <dbReference type="NCBI Taxonomy" id="2670347"/>
    <lineage>
        <taxon>Bacteria</taxon>
        <taxon>Pseudomonadati</taxon>
        <taxon>Pseudomonadota</taxon>
        <taxon>Gammaproteobacteria</taxon>
        <taxon>Thiotrichales</taxon>
        <taxon>Francisellaceae</taxon>
        <taxon>Pseudofrancisella</taxon>
    </lineage>
</organism>
<comment type="caution">
    <text evidence="1">The sequence shown here is derived from an EMBL/GenBank/DDBJ whole genome shotgun (WGS) entry which is preliminary data.</text>
</comment>
<protein>
    <submittedName>
        <fullName evidence="1">Uncharacterized protein</fullName>
    </submittedName>
</protein>
<dbReference type="RefSeq" id="WP_119331161.1">
    <property type="nucleotide sequence ID" value="NZ_JBHSJH010000003.1"/>
</dbReference>
<accession>A0ABV9TCI1</accession>
<proteinExistence type="predicted"/>